<dbReference type="Proteomes" id="UP000824120">
    <property type="component" value="Chromosome 8"/>
</dbReference>
<dbReference type="Pfam" id="PF00443">
    <property type="entry name" value="UCH"/>
    <property type="match status" value="1"/>
</dbReference>
<dbReference type="InterPro" id="IPR038765">
    <property type="entry name" value="Papain-like_cys_pep_sf"/>
</dbReference>
<accession>A0A9J5XVC8</accession>
<evidence type="ECO:0000259" key="1">
    <source>
        <dbReference type="PROSITE" id="PS50235"/>
    </source>
</evidence>
<keyword evidence="3" id="KW-1185">Reference proteome</keyword>
<dbReference type="Gene3D" id="3.90.70.10">
    <property type="entry name" value="Cysteine proteinases"/>
    <property type="match status" value="1"/>
</dbReference>
<gene>
    <name evidence="2" type="ORF">H5410_041658</name>
</gene>
<dbReference type="InterPro" id="IPR050185">
    <property type="entry name" value="Ub_carboxyl-term_hydrolase"/>
</dbReference>
<feature type="domain" description="USP" evidence="1">
    <location>
        <begin position="1"/>
        <end position="342"/>
    </location>
</feature>
<dbReference type="PROSITE" id="PS50235">
    <property type="entry name" value="USP_3"/>
    <property type="match status" value="1"/>
</dbReference>
<sequence length="342" mass="39821">MTLRNRGRELQAESMFLKHNLAVDWWQHSGNHATYEQQEAHEFFISMLDKIHDKEGKASLAIKSDHTFKNVRIWSLRDLFAFEKLMKMLYHRRCEDVSCQPMSLRATHLSFLCFGYEVSFKPLDKGAIEILSPYGISYTFQRLAEQISQLRSGFVVRRVHLSGEEEDDVIEQEVEDELEDGEKLSSDGPHIPYLHNYYRKLKNFDDVYRSCDDFDEDDDDYGRRGGGRSGGSVDVLIHYWWQHSENHATYEHQGAHEFFISMLDRIHDKEGKASLAIKSRKDFGSKSSKPIESLVGCLDLFTRPKELGSDQKLYSENCQEKQDTLKQMSIKKLPLVLCIHIK</sequence>
<dbReference type="GO" id="GO:0004843">
    <property type="term" value="F:cysteine-type deubiquitinase activity"/>
    <property type="evidence" value="ECO:0007669"/>
    <property type="project" value="InterPro"/>
</dbReference>
<comment type="caution">
    <text evidence="2">The sequence shown here is derived from an EMBL/GenBank/DDBJ whole genome shotgun (WGS) entry which is preliminary data.</text>
</comment>
<dbReference type="GO" id="GO:0016579">
    <property type="term" value="P:protein deubiquitination"/>
    <property type="evidence" value="ECO:0007669"/>
    <property type="project" value="InterPro"/>
</dbReference>
<dbReference type="PANTHER" id="PTHR21646">
    <property type="entry name" value="UBIQUITIN CARBOXYL-TERMINAL HYDROLASE"/>
    <property type="match status" value="1"/>
</dbReference>
<reference evidence="2 3" key="1">
    <citation type="submission" date="2020-09" db="EMBL/GenBank/DDBJ databases">
        <title>De no assembly of potato wild relative species, Solanum commersonii.</title>
        <authorList>
            <person name="Cho K."/>
        </authorList>
    </citation>
    <scope>NUCLEOTIDE SEQUENCE [LARGE SCALE GENOMIC DNA]</scope>
    <source>
        <strain evidence="2">LZ3.2</strain>
        <tissue evidence="2">Leaf</tissue>
    </source>
</reference>
<organism evidence="2 3">
    <name type="scientific">Solanum commersonii</name>
    <name type="common">Commerson's wild potato</name>
    <name type="synonym">Commerson's nightshade</name>
    <dbReference type="NCBI Taxonomy" id="4109"/>
    <lineage>
        <taxon>Eukaryota</taxon>
        <taxon>Viridiplantae</taxon>
        <taxon>Streptophyta</taxon>
        <taxon>Embryophyta</taxon>
        <taxon>Tracheophyta</taxon>
        <taxon>Spermatophyta</taxon>
        <taxon>Magnoliopsida</taxon>
        <taxon>eudicotyledons</taxon>
        <taxon>Gunneridae</taxon>
        <taxon>Pentapetalae</taxon>
        <taxon>asterids</taxon>
        <taxon>lamiids</taxon>
        <taxon>Solanales</taxon>
        <taxon>Solanaceae</taxon>
        <taxon>Solanoideae</taxon>
        <taxon>Solaneae</taxon>
        <taxon>Solanum</taxon>
    </lineage>
</organism>
<name>A0A9J5XVC8_SOLCO</name>
<dbReference type="AlphaFoldDB" id="A0A9J5XVC8"/>
<dbReference type="InterPro" id="IPR028889">
    <property type="entry name" value="USP"/>
</dbReference>
<dbReference type="SUPFAM" id="SSF54001">
    <property type="entry name" value="Cysteine proteinases"/>
    <property type="match status" value="1"/>
</dbReference>
<dbReference type="OrthoDB" id="47475at2759"/>
<evidence type="ECO:0000313" key="2">
    <source>
        <dbReference type="EMBL" id="KAG5591144.1"/>
    </source>
</evidence>
<dbReference type="EMBL" id="JACXVP010000008">
    <property type="protein sequence ID" value="KAG5591144.1"/>
    <property type="molecule type" value="Genomic_DNA"/>
</dbReference>
<dbReference type="InterPro" id="IPR001394">
    <property type="entry name" value="Peptidase_C19_UCH"/>
</dbReference>
<protein>
    <recommendedName>
        <fullName evidence="1">USP domain-containing protein</fullName>
    </recommendedName>
</protein>
<evidence type="ECO:0000313" key="3">
    <source>
        <dbReference type="Proteomes" id="UP000824120"/>
    </source>
</evidence>
<proteinExistence type="predicted"/>
<dbReference type="PANTHER" id="PTHR21646:SF49">
    <property type="entry name" value="UBIQUITIN C-TERMINAL HYDROLASE 22"/>
    <property type="match status" value="1"/>
</dbReference>